<keyword evidence="2" id="KW-1185">Reference proteome</keyword>
<accession>A0ACA9S7Z2</accession>
<name>A0ACA9S7Z2_9GLOM</name>
<feature type="non-terminal residue" evidence="1">
    <location>
        <position position="1"/>
    </location>
</feature>
<proteinExistence type="predicted"/>
<dbReference type="EMBL" id="CAJVQC010096687">
    <property type="protein sequence ID" value="CAG8829124.1"/>
    <property type="molecule type" value="Genomic_DNA"/>
</dbReference>
<comment type="caution">
    <text evidence="1">The sequence shown here is derived from an EMBL/GenBank/DDBJ whole genome shotgun (WGS) entry which is preliminary data.</text>
</comment>
<protein>
    <submittedName>
        <fullName evidence="1">28287_t:CDS:1</fullName>
    </submittedName>
</protein>
<organism evidence="1 2">
    <name type="scientific">Racocetra persica</name>
    <dbReference type="NCBI Taxonomy" id="160502"/>
    <lineage>
        <taxon>Eukaryota</taxon>
        <taxon>Fungi</taxon>
        <taxon>Fungi incertae sedis</taxon>
        <taxon>Mucoromycota</taxon>
        <taxon>Glomeromycotina</taxon>
        <taxon>Glomeromycetes</taxon>
        <taxon>Diversisporales</taxon>
        <taxon>Gigasporaceae</taxon>
        <taxon>Racocetra</taxon>
    </lineage>
</organism>
<dbReference type="Proteomes" id="UP000789920">
    <property type="component" value="Unassembled WGS sequence"/>
</dbReference>
<feature type="non-terminal residue" evidence="1">
    <location>
        <position position="50"/>
    </location>
</feature>
<evidence type="ECO:0000313" key="1">
    <source>
        <dbReference type="EMBL" id="CAG8829124.1"/>
    </source>
</evidence>
<reference evidence="1" key="1">
    <citation type="submission" date="2021-06" db="EMBL/GenBank/DDBJ databases">
        <authorList>
            <person name="Kallberg Y."/>
            <person name="Tangrot J."/>
            <person name="Rosling A."/>
        </authorList>
    </citation>
    <scope>NUCLEOTIDE SEQUENCE</scope>
    <source>
        <strain evidence="1">MA461A</strain>
    </source>
</reference>
<evidence type="ECO:0000313" key="2">
    <source>
        <dbReference type="Proteomes" id="UP000789920"/>
    </source>
</evidence>
<sequence length="50" mass="5799">RASQLLKDLIAKCRDADFKQRPTATRGSEESDIKKSINCFKTWLRSNDKK</sequence>
<gene>
    <name evidence="1" type="ORF">RPERSI_LOCUS27416</name>
</gene>